<dbReference type="PANTHER" id="PTHR43823">
    <property type="entry name" value="SPORULATION PROTEIN YKVU"/>
    <property type="match status" value="1"/>
</dbReference>
<comment type="similarity">
    <text evidence="2">Belongs to the multi antimicrobial extrusion (MATE) (TC 2.A.66.1) family. MepA subfamily.</text>
</comment>
<feature type="transmembrane region" description="Helical" evidence="10">
    <location>
        <begin position="417"/>
        <end position="436"/>
    </location>
</feature>
<dbReference type="PIRSF" id="PIRSF006603">
    <property type="entry name" value="DinF"/>
    <property type="match status" value="1"/>
</dbReference>
<name>A0A5C8CK16_9SPIR</name>
<dbReference type="InterPro" id="IPR045070">
    <property type="entry name" value="MATE_MepA-like"/>
</dbReference>
<dbReference type="Proteomes" id="UP000325116">
    <property type="component" value="Unassembled WGS sequence"/>
</dbReference>
<comment type="caution">
    <text evidence="11">The sequence shown here is derived from an EMBL/GenBank/DDBJ whole genome shotgun (WGS) entry which is preliminary data.</text>
</comment>
<evidence type="ECO:0000256" key="10">
    <source>
        <dbReference type="SAM" id="Phobius"/>
    </source>
</evidence>
<evidence type="ECO:0000256" key="9">
    <source>
        <dbReference type="ARBA" id="ARBA00023251"/>
    </source>
</evidence>
<comment type="subcellular location">
    <subcellularLocation>
        <location evidence="1">Cell membrane</location>
        <topology evidence="1">Multi-pass membrane protein</topology>
    </subcellularLocation>
</comment>
<feature type="transmembrane region" description="Helical" evidence="10">
    <location>
        <begin position="357"/>
        <end position="380"/>
    </location>
</feature>
<feature type="transmembrane region" description="Helical" evidence="10">
    <location>
        <begin position="238"/>
        <end position="258"/>
    </location>
</feature>
<evidence type="ECO:0000313" key="12">
    <source>
        <dbReference type="Proteomes" id="UP000325116"/>
    </source>
</evidence>
<dbReference type="GO" id="GO:0015297">
    <property type="term" value="F:antiporter activity"/>
    <property type="evidence" value="ECO:0007669"/>
    <property type="project" value="InterPro"/>
</dbReference>
<dbReference type="InterPro" id="IPR002528">
    <property type="entry name" value="MATE_fam"/>
</dbReference>
<evidence type="ECO:0000256" key="6">
    <source>
        <dbReference type="ARBA" id="ARBA00022692"/>
    </source>
</evidence>
<evidence type="ECO:0000256" key="3">
    <source>
        <dbReference type="ARBA" id="ARBA00022106"/>
    </source>
</evidence>
<keyword evidence="5" id="KW-1003">Cell membrane</keyword>
<keyword evidence="4" id="KW-0813">Transport</keyword>
<dbReference type="Pfam" id="PF01554">
    <property type="entry name" value="MatE"/>
    <property type="match status" value="2"/>
</dbReference>
<evidence type="ECO:0000313" key="11">
    <source>
        <dbReference type="EMBL" id="TXJ13248.1"/>
    </source>
</evidence>
<feature type="transmembrane region" description="Helical" evidence="10">
    <location>
        <begin position="57"/>
        <end position="84"/>
    </location>
</feature>
<feature type="transmembrane region" description="Helical" evidence="10">
    <location>
        <begin position="20"/>
        <end position="37"/>
    </location>
</feature>
<feature type="transmembrane region" description="Helical" evidence="10">
    <location>
        <begin position="392"/>
        <end position="411"/>
    </location>
</feature>
<organism evidence="11 12">
    <name type="scientific">Brachyspira aalborgi</name>
    <dbReference type="NCBI Taxonomy" id="29522"/>
    <lineage>
        <taxon>Bacteria</taxon>
        <taxon>Pseudomonadati</taxon>
        <taxon>Spirochaetota</taxon>
        <taxon>Spirochaetia</taxon>
        <taxon>Brachyspirales</taxon>
        <taxon>Brachyspiraceae</taxon>
        <taxon>Brachyspira</taxon>
    </lineage>
</organism>
<evidence type="ECO:0000256" key="8">
    <source>
        <dbReference type="ARBA" id="ARBA00023136"/>
    </source>
</evidence>
<feature type="transmembrane region" description="Helical" evidence="10">
    <location>
        <begin position="191"/>
        <end position="217"/>
    </location>
</feature>
<feature type="transmembrane region" description="Helical" evidence="10">
    <location>
        <begin position="165"/>
        <end position="185"/>
    </location>
</feature>
<feature type="transmembrane region" description="Helical" evidence="10">
    <location>
        <begin position="270"/>
        <end position="289"/>
    </location>
</feature>
<feature type="transmembrane region" description="Helical" evidence="10">
    <location>
        <begin position="136"/>
        <end position="158"/>
    </location>
</feature>
<feature type="transmembrane region" description="Helical" evidence="10">
    <location>
        <begin position="96"/>
        <end position="116"/>
    </location>
</feature>
<proteinExistence type="inferred from homology"/>
<dbReference type="GO" id="GO:0042910">
    <property type="term" value="F:xenobiotic transmembrane transporter activity"/>
    <property type="evidence" value="ECO:0007669"/>
    <property type="project" value="InterPro"/>
</dbReference>
<dbReference type="EMBL" id="SAXT01000001">
    <property type="protein sequence ID" value="TXJ13248.1"/>
    <property type="molecule type" value="Genomic_DNA"/>
</dbReference>
<dbReference type="GO" id="GO:0046677">
    <property type="term" value="P:response to antibiotic"/>
    <property type="evidence" value="ECO:0007669"/>
    <property type="project" value="UniProtKB-KW"/>
</dbReference>
<dbReference type="PANTHER" id="PTHR43823:SF3">
    <property type="entry name" value="MULTIDRUG EXPORT PROTEIN MEPA"/>
    <property type="match status" value="1"/>
</dbReference>
<evidence type="ECO:0000256" key="5">
    <source>
        <dbReference type="ARBA" id="ARBA00022475"/>
    </source>
</evidence>
<evidence type="ECO:0000256" key="2">
    <source>
        <dbReference type="ARBA" id="ARBA00008417"/>
    </source>
</evidence>
<keyword evidence="6 10" id="KW-0812">Transmembrane</keyword>
<dbReference type="GO" id="GO:0005886">
    <property type="term" value="C:plasma membrane"/>
    <property type="evidence" value="ECO:0007669"/>
    <property type="project" value="UniProtKB-SubCell"/>
</dbReference>
<dbReference type="InterPro" id="IPR051327">
    <property type="entry name" value="MATE_MepA_subfamily"/>
</dbReference>
<protein>
    <recommendedName>
        <fullName evidence="3">Multidrug export protein MepA</fullName>
    </recommendedName>
</protein>
<keyword evidence="9" id="KW-0046">Antibiotic resistance</keyword>
<feature type="transmembrane region" description="Helical" evidence="10">
    <location>
        <begin position="319"/>
        <end position="337"/>
    </location>
</feature>
<dbReference type="InterPro" id="IPR048279">
    <property type="entry name" value="MdtK-like"/>
</dbReference>
<evidence type="ECO:0000256" key="1">
    <source>
        <dbReference type="ARBA" id="ARBA00004651"/>
    </source>
</evidence>
<keyword evidence="8 10" id="KW-0472">Membrane</keyword>
<dbReference type="RefSeq" id="WP_147757458.1">
    <property type="nucleotide sequence ID" value="NZ_SAXT01000001.1"/>
</dbReference>
<keyword evidence="7 10" id="KW-1133">Transmembrane helix</keyword>
<evidence type="ECO:0000256" key="4">
    <source>
        <dbReference type="ARBA" id="ARBA00022448"/>
    </source>
</evidence>
<dbReference type="AlphaFoldDB" id="A0A5C8CK16"/>
<evidence type="ECO:0000256" key="7">
    <source>
        <dbReference type="ARBA" id="ARBA00022989"/>
    </source>
</evidence>
<sequence length="452" mass="49576">MTQVKQTRTVEEMQKSFFKYIIPAMIGTLLGGLYTVVDGYFVGNTLGDKGLAAINIIYPIGSILFAIGSMIGMGGSVIMSIHLGAGEIEKSNQAKVNTFLNLIIASVLLTTILFILKNPIIHLLGARGEIFKEANSYATVIILGGCFQIISMGCMPIIRNQGKTIHAMAFVSSGLITNITLDYLFMMVFHWGMFGAALATIIAEGIVAICGIYYLFIRKKSRTKISLKQFNRKMSLKALFIGLSPFGMIMSPSLIVILNNLQCLKYGGEIAVSAYSVANYIYGSTLLFFEGIAEGCQPMISFFKGAGEYKLMKRVFKKGIIAALILSALFISAVLIFKNNVGFIFGASEEANNIISFALPIIAFAFLMQSIVRLGTSYFYSSGNGIYSTLMTYIEPLCISPLCILILPIFFGLNGVWFAIPTSQIILLILFLLLFFKTNNDKILNKAIYKNI</sequence>
<gene>
    <name evidence="11" type="ORF">EPJ80_00430</name>
</gene>
<accession>A0A5C8CK16</accession>
<dbReference type="CDD" id="cd13143">
    <property type="entry name" value="MATE_MepA_like"/>
    <property type="match status" value="1"/>
</dbReference>
<reference evidence="11 12" key="1">
    <citation type="journal article" date="1992" name="Lakartidningen">
        <title>[Penicillin V and not amoxicillin is the first choice preparation in acute otitis].</title>
        <authorList>
            <person name="Kamme C."/>
            <person name="Lundgren K."/>
            <person name="Prellner K."/>
        </authorList>
    </citation>
    <scope>NUCLEOTIDE SEQUENCE [LARGE SCALE GENOMIC DNA]</scope>
    <source>
        <strain evidence="11 12">W1</strain>
    </source>
</reference>